<evidence type="ECO:0000256" key="1">
    <source>
        <dbReference type="ARBA" id="ARBA00001947"/>
    </source>
</evidence>
<dbReference type="PANTHER" id="PTHR11851:SF49">
    <property type="entry name" value="MITOCHONDRIAL-PROCESSING PEPTIDASE SUBUNIT ALPHA"/>
    <property type="match status" value="1"/>
</dbReference>
<dbReference type="GO" id="GO:0006508">
    <property type="term" value="P:proteolysis"/>
    <property type="evidence" value="ECO:0007669"/>
    <property type="project" value="InterPro"/>
</dbReference>
<dbReference type="Pfam" id="PF05193">
    <property type="entry name" value="Peptidase_M16_C"/>
    <property type="match status" value="1"/>
</dbReference>
<proteinExistence type="inferred from homology"/>
<evidence type="ECO:0000313" key="7">
    <source>
        <dbReference type="Proteomes" id="UP000189670"/>
    </source>
</evidence>
<gene>
    <name evidence="6" type="ORF">OMM_01959</name>
</gene>
<name>A0A1V1PB53_9BACT</name>
<dbReference type="InterPro" id="IPR001431">
    <property type="entry name" value="Pept_M16_Zn_BS"/>
</dbReference>
<dbReference type="PANTHER" id="PTHR11851">
    <property type="entry name" value="METALLOPROTEASE"/>
    <property type="match status" value="1"/>
</dbReference>
<sequence>MGFWINVGARDEHTNQHGLSHFVEHMVFKGTNTRNAYEIAKALDAIGGQANAMTTQEYSCFYARFYHTHLDKITDILCDMLLSSSFKVSDIDRERQVIFQEIRMFEDDPEDYINYLLGKAYWGEHPVSRSILGTRENIESFNANMIRSYYKERYSPQNIVIALAGKVNHDAIVHRLERVLGGMTRTKYYPISKKKPQAGAQKIIKYRDLEQVHICLGGKGCDIESPERYALTLLNIILGGNMSSLLFQEVREKYGLAYHVFSSLTMYTDSGMQSIYMAVEPSKVNDALKVVYETLDCLIEKQLSQTIIREAKEYTKAIMQLAQESVNNQMVRLGQSELMYNRYVSVEEIIENIDKITPADIQELAKNVLNIDQMAMAFLGPVEEIDTES</sequence>
<evidence type="ECO:0000259" key="5">
    <source>
        <dbReference type="Pfam" id="PF05193"/>
    </source>
</evidence>
<dbReference type="GO" id="GO:0004222">
    <property type="term" value="F:metalloendopeptidase activity"/>
    <property type="evidence" value="ECO:0007669"/>
    <property type="project" value="InterPro"/>
</dbReference>
<dbReference type="InterPro" id="IPR011765">
    <property type="entry name" value="Pept_M16_N"/>
</dbReference>
<dbReference type="InterPro" id="IPR050361">
    <property type="entry name" value="MPP/UQCRC_Complex"/>
</dbReference>
<comment type="cofactor">
    <cofactor evidence="1">
        <name>Zn(2+)</name>
        <dbReference type="ChEBI" id="CHEBI:29105"/>
    </cofactor>
</comment>
<feature type="domain" description="Peptidase M16 C-terminal" evidence="5">
    <location>
        <begin position="140"/>
        <end position="313"/>
    </location>
</feature>
<dbReference type="GO" id="GO:0046872">
    <property type="term" value="F:metal ion binding"/>
    <property type="evidence" value="ECO:0007669"/>
    <property type="project" value="InterPro"/>
</dbReference>
<dbReference type="InterPro" id="IPR011249">
    <property type="entry name" value="Metalloenz_LuxS/M16"/>
</dbReference>
<dbReference type="AlphaFoldDB" id="A0A1V1PB53"/>
<evidence type="ECO:0000313" key="6">
    <source>
        <dbReference type="EMBL" id="ETR72107.1"/>
    </source>
</evidence>
<dbReference type="PROSITE" id="PS00143">
    <property type="entry name" value="INSULINASE"/>
    <property type="match status" value="1"/>
</dbReference>
<dbReference type="SUPFAM" id="SSF63411">
    <property type="entry name" value="LuxS/MPP-like metallohydrolase"/>
    <property type="match status" value="2"/>
</dbReference>
<dbReference type="Gene3D" id="3.30.830.10">
    <property type="entry name" value="Metalloenzyme, LuxS/M16 peptidase-like"/>
    <property type="match status" value="2"/>
</dbReference>
<dbReference type="EMBL" id="ATBP01000182">
    <property type="protein sequence ID" value="ETR72107.1"/>
    <property type="molecule type" value="Genomic_DNA"/>
</dbReference>
<evidence type="ECO:0000259" key="4">
    <source>
        <dbReference type="Pfam" id="PF00675"/>
    </source>
</evidence>
<accession>A0A1V1PB53</accession>
<dbReference type="Pfam" id="PF00675">
    <property type="entry name" value="Peptidase_M16"/>
    <property type="match status" value="1"/>
</dbReference>
<dbReference type="InterPro" id="IPR007863">
    <property type="entry name" value="Peptidase_M16_C"/>
</dbReference>
<dbReference type="Proteomes" id="UP000189670">
    <property type="component" value="Unassembled WGS sequence"/>
</dbReference>
<comment type="similarity">
    <text evidence="2 3">Belongs to the peptidase M16 family.</text>
</comment>
<feature type="domain" description="Peptidase M16 N-terminal" evidence="4">
    <location>
        <begin position="2"/>
        <end position="134"/>
    </location>
</feature>
<reference evidence="7" key="1">
    <citation type="submission" date="2012-11" db="EMBL/GenBank/DDBJ databases">
        <authorList>
            <person name="Lucero-Rivera Y.E."/>
            <person name="Tovar-Ramirez D."/>
        </authorList>
    </citation>
    <scope>NUCLEOTIDE SEQUENCE [LARGE SCALE GENOMIC DNA]</scope>
    <source>
        <strain evidence="7">Araruama</strain>
    </source>
</reference>
<protein>
    <submittedName>
        <fullName evidence="6">Peptidase M16 domain containing protein</fullName>
    </submittedName>
</protein>
<organism evidence="6 7">
    <name type="scientific">Candidatus Magnetoglobus multicellularis str. Araruama</name>
    <dbReference type="NCBI Taxonomy" id="890399"/>
    <lineage>
        <taxon>Bacteria</taxon>
        <taxon>Pseudomonadati</taxon>
        <taxon>Thermodesulfobacteriota</taxon>
        <taxon>Desulfobacteria</taxon>
        <taxon>Desulfobacterales</taxon>
        <taxon>Desulfobacteraceae</taxon>
        <taxon>Candidatus Magnetoglobus</taxon>
    </lineage>
</organism>
<evidence type="ECO:0000256" key="2">
    <source>
        <dbReference type="ARBA" id="ARBA00007261"/>
    </source>
</evidence>
<evidence type="ECO:0000256" key="3">
    <source>
        <dbReference type="RuleBase" id="RU004447"/>
    </source>
</evidence>
<comment type="caution">
    <text evidence="6">The sequence shown here is derived from an EMBL/GenBank/DDBJ whole genome shotgun (WGS) entry which is preliminary data.</text>
</comment>